<reference evidence="2 3" key="1">
    <citation type="submission" date="2017-01" db="EMBL/GenBank/DDBJ databases">
        <title>Bacillus phylogenomics.</title>
        <authorList>
            <person name="Dunlap C."/>
        </authorList>
    </citation>
    <scope>NUCLEOTIDE SEQUENCE [LARGE SCALE GENOMIC DNA]</scope>
    <source>
        <strain evidence="2 3">NRRL B-41282</strain>
    </source>
</reference>
<dbReference type="Proteomes" id="UP000187367">
    <property type="component" value="Unassembled WGS sequence"/>
</dbReference>
<dbReference type="OrthoDB" id="2942036at2"/>
<keyword evidence="1" id="KW-0812">Transmembrane</keyword>
<dbReference type="EMBL" id="MTJL01000001">
    <property type="protein sequence ID" value="OMI10083.1"/>
    <property type="molecule type" value="Genomic_DNA"/>
</dbReference>
<organism evidence="2 3">
    <name type="scientific">Bacillus swezeyi</name>
    <dbReference type="NCBI Taxonomy" id="1925020"/>
    <lineage>
        <taxon>Bacteria</taxon>
        <taxon>Bacillati</taxon>
        <taxon>Bacillota</taxon>
        <taxon>Bacilli</taxon>
        <taxon>Bacillales</taxon>
        <taxon>Bacillaceae</taxon>
        <taxon>Bacillus</taxon>
    </lineage>
</organism>
<proteinExistence type="predicted"/>
<evidence type="ECO:0000313" key="2">
    <source>
        <dbReference type="EMBL" id="OMI10083.1"/>
    </source>
</evidence>
<accession>A0A1R1QZJ1</accession>
<accession>A0A1R1RJ66</accession>
<dbReference type="AlphaFoldDB" id="A0A1R1QZJ1"/>
<feature type="transmembrane region" description="Helical" evidence="1">
    <location>
        <begin position="42"/>
        <end position="60"/>
    </location>
</feature>
<evidence type="ECO:0000313" key="3">
    <source>
        <dbReference type="Proteomes" id="UP000187367"/>
    </source>
</evidence>
<evidence type="ECO:0000256" key="1">
    <source>
        <dbReference type="SAM" id="Phobius"/>
    </source>
</evidence>
<keyword evidence="1" id="KW-1133">Transmembrane helix</keyword>
<comment type="caution">
    <text evidence="2">The sequence shown here is derived from an EMBL/GenBank/DDBJ whole genome shotgun (WGS) entry which is preliminary data.</text>
</comment>
<keyword evidence="3" id="KW-1185">Reference proteome</keyword>
<keyword evidence="1" id="KW-0472">Membrane</keyword>
<dbReference type="RefSeq" id="WP_076763538.1">
    <property type="nucleotide sequence ID" value="NZ_JARMMK010000012.1"/>
</dbReference>
<sequence length="68" mass="7532">MESKGNSEPSPKVVKSLTWIIPMVIIGLIFLLKNIENPVTDVLFYIVCAGVIISVLFSIIKEKKAKSK</sequence>
<protein>
    <submittedName>
        <fullName evidence="2">Uncharacterized protein</fullName>
    </submittedName>
</protein>
<feature type="transmembrane region" description="Helical" evidence="1">
    <location>
        <begin position="12"/>
        <end position="30"/>
    </location>
</feature>
<gene>
    <name evidence="2" type="ORF">BW143_00335</name>
</gene>
<name>A0A1R1QZJ1_9BACI</name>